<dbReference type="Proteomes" id="UP000694546">
    <property type="component" value="Chromosome 11"/>
</dbReference>
<dbReference type="Pfam" id="PF00059">
    <property type="entry name" value="Lectin_C"/>
    <property type="match status" value="1"/>
</dbReference>
<sequence>TGWTGPSGIQGKPEQRMRGCVLNPSGTTCDCGRYRKVVGQLDINIGRLQNALKFIKNGILKVQETAERYYLLVTESRAFEEALVSCRLRGGALAMPKTRDANRLLADYVSGSGLTAVFIGLQARSEEYVFADSSPLGGFAAWGPGQGPPSGTNNSSCVELLNTGSWGPAACHLTMFYICEFPKTRRRVGAAG</sequence>
<evidence type="ECO:0000256" key="2">
    <source>
        <dbReference type="ARBA" id="ARBA00022525"/>
    </source>
</evidence>
<feature type="domain" description="C-type lectin" evidence="5">
    <location>
        <begin position="65"/>
        <end position="180"/>
    </location>
</feature>
<reference evidence="6" key="2">
    <citation type="submission" date="2025-09" db="UniProtKB">
        <authorList>
            <consortium name="Ensembl"/>
        </authorList>
    </citation>
    <scope>IDENTIFICATION</scope>
</reference>
<evidence type="ECO:0000313" key="7">
    <source>
        <dbReference type="Proteomes" id="UP000694546"/>
    </source>
</evidence>
<dbReference type="Ensembl" id="ENSGMOT00000018600.2">
    <property type="protein sequence ID" value="ENSGMOP00000018153.2"/>
    <property type="gene ID" value="ENSGMOG00000016906.2"/>
</dbReference>
<evidence type="ECO:0000256" key="4">
    <source>
        <dbReference type="ARBA" id="ARBA00022734"/>
    </source>
</evidence>
<dbReference type="InterPro" id="IPR016187">
    <property type="entry name" value="CTDL_fold"/>
</dbReference>
<keyword evidence="7" id="KW-1185">Reference proteome</keyword>
<reference evidence="6" key="1">
    <citation type="submission" date="2025-08" db="UniProtKB">
        <authorList>
            <consortium name="Ensembl"/>
        </authorList>
    </citation>
    <scope>IDENTIFICATION</scope>
</reference>
<proteinExistence type="predicted"/>
<dbReference type="PANTHER" id="PTHR22799:SF1">
    <property type="entry name" value="C-TYPE LECTIN DOMAIN FAMILY 11 MEMBER A"/>
    <property type="match status" value="1"/>
</dbReference>
<dbReference type="GO" id="GO:0005581">
    <property type="term" value="C:collagen trimer"/>
    <property type="evidence" value="ECO:0007669"/>
    <property type="project" value="UniProtKB-KW"/>
</dbReference>
<evidence type="ECO:0000256" key="3">
    <source>
        <dbReference type="ARBA" id="ARBA00022729"/>
    </source>
</evidence>
<dbReference type="PANTHER" id="PTHR22799">
    <property type="entry name" value="TETRANECTIN-RELATED"/>
    <property type="match status" value="1"/>
</dbReference>
<dbReference type="InterPro" id="IPR051663">
    <property type="entry name" value="CLec_Tetranectin-domain"/>
</dbReference>
<dbReference type="GO" id="GO:0030246">
    <property type="term" value="F:carbohydrate binding"/>
    <property type="evidence" value="ECO:0007669"/>
    <property type="project" value="UniProtKB-KW"/>
</dbReference>
<dbReference type="AlphaFoldDB" id="A0A8C4ZQ01"/>
<accession>A0A8C4ZQ01</accession>
<keyword evidence="2" id="KW-0964">Secreted</keyword>
<dbReference type="InterPro" id="IPR016186">
    <property type="entry name" value="C-type_lectin-like/link_sf"/>
</dbReference>
<dbReference type="PROSITE" id="PS50041">
    <property type="entry name" value="C_TYPE_LECTIN_2"/>
    <property type="match status" value="1"/>
</dbReference>
<dbReference type="OMA" id="NVECEAT"/>
<protein>
    <recommendedName>
        <fullName evidence="5">C-type lectin domain-containing protein</fullName>
    </recommendedName>
</protein>
<comment type="subcellular location">
    <subcellularLocation>
        <location evidence="1">Secreted</location>
    </subcellularLocation>
</comment>
<dbReference type="Gene3D" id="3.10.100.10">
    <property type="entry name" value="Mannose-Binding Protein A, subunit A"/>
    <property type="match status" value="1"/>
</dbReference>
<evidence type="ECO:0000256" key="1">
    <source>
        <dbReference type="ARBA" id="ARBA00004613"/>
    </source>
</evidence>
<dbReference type="SMART" id="SM00034">
    <property type="entry name" value="CLECT"/>
    <property type="match status" value="1"/>
</dbReference>
<keyword evidence="3" id="KW-0732">Signal</keyword>
<dbReference type="InterPro" id="IPR001304">
    <property type="entry name" value="C-type_lectin-like"/>
</dbReference>
<evidence type="ECO:0000313" key="6">
    <source>
        <dbReference type="Ensembl" id="ENSGMOP00000018153.2"/>
    </source>
</evidence>
<keyword evidence="4" id="KW-0430">Lectin</keyword>
<name>A0A8C4ZQ01_GADMO</name>
<organism evidence="6 7">
    <name type="scientific">Gadus morhua</name>
    <name type="common">Atlantic cod</name>
    <dbReference type="NCBI Taxonomy" id="8049"/>
    <lineage>
        <taxon>Eukaryota</taxon>
        <taxon>Metazoa</taxon>
        <taxon>Chordata</taxon>
        <taxon>Craniata</taxon>
        <taxon>Vertebrata</taxon>
        <taxon>Euteleostomi</taxon>
        <taxon>Actinopterygii</taxon>
        <taxon>Neopterygii</taxon>
        <taxon>Teleostei</taxon>
        <taxon>Neoteleostei</taxon>
        <taxon>Acanthomorphata</taxon>
        <taxon>Zeiogadaria</taxon>
        <taxon>Gadariae</taxon>
        <taxon>Gadiformes</taxon>
        <taxon>Gadoidei</taxon>
        <taxon>Gadidae</taxon>
        <taxon>Gadus</taxon>
    </lineage>
</organism>
<dbReference type="GO" id="GO:0005615">
    <property type="term" value="C:extracellular space"/>
    <property type="evidence" value="ECO:0007669"/>
    <property type="project" value="TreeGrafter"/>
</dbReference>
<dbReference type="SUPFAM" id="SSF56436">
    <property type="entry name" value="C-type lectin-like"/>
    <property type="match status" value="1"/>
</dbReference>
<dbReference type="GeneTree" id="ENSGT00940000159374"/>
<evidence type="ECO:0000259" key="5">
    <source>
        <dbReference type="PROSITE" id="PS50041"/>
    </source>
</evidence>